<dbReference type="Pfam" id="PF07992">
    <property type="entry name" value="Pyr_redox_2"/>
    <property type="match status" value="1"/>
</dbReference>
<sequence length="688" mass="73814">MTQPAPQPYPHLLAPLDLGFTVLKNRVLMGSMHTGLEDRRRHFPRLAAYFAERARGGVGLMVTGGFSPNVEGWLSPFGSTLARHGAARAHRVITDAVHAEDGKIALQILHAGRYAYSPLSVAPSRIKSPITPFTPRALTGRGVERQIRAYVRCAELAREAGYDGVEVMGSEGYLINQFLVTHTNQRTDKWGGAYENRMRFPVEIVSRMREAVGRDFIIIYRLSMLDLIPDGSSWEEVVQLAQAIERAGATIINTGIGWHEARVPTIATSVPRANFAWVTGKLKGALLDRGISIPLCTTNRINTPEVGDAVIGEGLADMVSMARPFLADPDFVAKAAAGKPEAINTCIACNQACLDHIFSGKTASCLVNPRACHETELVIVPAVKRKRVAVVGAGPAGLACATTAAERGHEVHLFDAADEIGGQFNMAKLIPGKEEFHETLRYFRNRLAETGVALHLGRRVTTDDLTGGGFDEVVLATGVVPRDPKIPGQDHPKVLTYVDVLRGAKPVGRRVAVVGAGGIGFDVSEFLAQEAPSPSLDPALWRAEWGVADPAEARGGVAGVRPHLTPPAREIVLLQRKATKPGAGLGKTTGWIHRAQLKMKNIKALAGVNYERIDDEGLTISFGEKRERVQTLAVDSIVLCTGQEPLRELQAPLEAAGIAVHLIGGADVAAELDAKRAIAQGTTLAAGL</sequence>
<comment type="cofactor">
    <cofactor evidence="2">
        <name>[4Fe-4S] cluster</name>
        <dbReference type="ChEBI" id="CHEBI:49883"/>
    </cofactor>
</comment>
<dbReference type="Gene3D" id="3.40.50.720">
    <property type="entry name" value="NAD(P)-binding Rossmann-like Domain"/>
    <property type="match status" value="1"/>
</dbReference>
<evidence type="ECO:0000313" key="13">
    <source>
        <dbReference type="Proteomes" id="UP000192936"/>
    </source>
</evidence>
<keyword evidence="8" id="KW-0408">Iron</keyword>
<dbReference type="Pfam" id="PF00724">
    <property type="entry name" value="Oxidored_FMN"/>
    <property type="match status" value="1"/>
</dbReference>
<feature type="domain" description="FAD/NAD(P)-binding" evidence="11">
    <location>
        <begin position="387"/>
        <end position="668"/>
    </location>
</feature>
<dbReference type="GO" id="GO:0033543">
    <property type="term" value="P:fatty acid beta-oxidation, unsaturated, even number, reductase/isomerase pathway"/>
    <property type="evidence" value="ECO:0007669"/>
    <property type="project" value="TreeGrafter"/>
</dbReference>
<dbReference type="GO" id="GO:0051536">
    <property type="term" value="F:iron-sulfur cluster binding"/>
    <property type="evidence" value="ECO:0007669"/>
    <property type="project" value="UniProtKB-KW"/>
</dbReference>
<evidence type="ECO:0000256" key="6">
    <source>
        <dbReference type="ARBA" id="ARBA00022723"/>
    </source>
</evidence>
<reference evidence="12 13" key="1">
    <citation type="submission" date="2017-04" db="EMBL/GenBank/DDBJ databases">
        <authorList>
            <person name="Afonso C.L."/>
            <person name="Miller P.J."/>
            <person name="Scott M.A."/>
            <person name="Spackman E."/>
            <person name="Goraichik I."/>
            <person name="Dimitrov K.M."/>
            <person name="Suarez D.L."/>
            <person name="Swayne D.E."/>
        </authorList>
    </citation>
    <scope>NUCLEOTIDE SEQUENCE [LARGE SCALE GENOMIC DNA]</scope>
    <source>
        <strain evidence="12 13">A2P</strain>
    </source>
</reference>
<keyword evidence="5" id="KW-0288">FMN</keyword>
<dbReference type="SUPFAM" id="SSF51395">
    <property type="entry name" value="FMN-linked oxidoreductases"/>
    <property type="match status" value="1"/>
</dbReference>
<dbReference type="Gene3D" id="3.20.20.70">
    <property type="entry name" value="Aldolase class I"/>
    <property type="match status" value="1"/>
</dbReference>
<name>A0A1X7HRH1_9PROT</name>
<keyword evidence="7" id="KW-0560">Oxidoreductase</keyword>
<dbReference type="PRINTS" id="PR00411">
    <property type="entry name" value="PNDRDTASEI"/>
</dbReference>
<dbReference type="Proteomes" id="UP000192936">
    <property type="component" value="Unassembled WGS sequence"/>
</dbReference>
<keyword evidence="9" id="KW-0411">Iron-sulfur</keyword>
<dbReference type="PRINTS" id="PR00368">
    <property type="entry name" value="FADPNR"/>
</dbReference>
<organism evidence="12 13">
    <name type="scientific">Azospirillum oryzae</name>
    <dbReference type="NCBI Taxonomy" id="286727"/>
    <lineage>
        <taxon>Bacteria</taxon>
        <taxon>Pseudomonadati</taxon>
        <taxon>Pseudomonadota</taxon>
        <taxon>Alphaproteobacteria</taxon>
        <taxon>Rhodospirillales</taxon>
        <taxon>Azospirillaceae</taxon>
        <taxon>Azospirillum</taxon>
    </lineage>
</organism>
<gene>
    <name evidence="12" type="ORF">SAMN02982917_0283</name>
</gene>
<dbReference type="STRING" id="286727.SAMN02982917_0283"/>
<proteinExistence type="inferred from homology"/>
<dbReference type="Gene3D" id="3.50.50.60">
    <property type="entry name" value="FAD/NAD(P)-binding domain"/>
    <property type="match status" value="1"/>
</dbReference>
<dbReference type="GO" id="GO:0008670">
    <property type="term" value="F:2,4-dienoyl-CoA reductase (NADPH) activity"/>
    <property type="evidence" value="ECO:0007669"/>
    <property type="project" value="TreeGrafter"/>
</dbReference>
<dbReference type="InterPro" id="IPR051793">
    <property type="entry name" value="NADH:flavin_oxidoreductase"/>
</dbReference>
<evidence type="ECO:0000256" key="2">
    <source>
        <dbReference type="ARBA" id="ARBA00001966"/>
    </source>
</evidence>
<evidence type="ECO:0000313" key="12">
    <source>
        <dbReference type="EMBL" id="SMF91561.1"/>
    </source>
</evidence>
<evidence type="ECO:0000256" key="3">
    <source>
        <dbReference type="ARBA" id="ARBA00011048"/>
    </source>
</evidence>
<keyword evidence="6" id="KW-0479">Metal-binding</keyword>
<feature type="domain" description="NADH:flavin oxidoreductase/NADH oxidase N-terminal" evidence="10">
    <location>
        <begin position="12"/>
        <end position="340"/>
    </location>
</feature>
<accession>A0A1X7HRH1</accession>
<dbReference type="InterPro" id="IPR023753">
    <property type="entry name" value="FAD/NAD-binding_dom"/>
</dbReference>
<evidence type="ECO:0000256" key="4">
    <source>
        <dbReference type="ARBA" id="ARBA00022630"/>
    </source>
</evidence>
<comment type="cofactor">
    <cofactor evidence="1">
        <name>FMN</name>
        <dbReference type="ChEBI" id="CHEBI:58210"/>
    </cofactor>
</comment>
<dbReference type="PANTHER" id="PTHR42917:SF2">
    <property type="entry name" value="2,4-DIENOYL-COA REDUCTASE [(2E)-ENOYL-COA-PRODUCING]"/>
    <property type="match status" value="1"/>
</dbReference>
<dbReference type="EMBL" id="FXAK01000010">
    <property type="protein sequence ID" value="SMF91561.1"/>
    <property type="molecule type" value="Genomic_DNA"/>
</dbReference>
<protein>
    <submittedName>
        <fullName evidence="12">2,4-dienoyl-CoA reductase (NADPH2)</fullName>
    </submittedName>
</protein>
<dbReference type="GO" id="GO:0046872">
    <property type="term" value="F:metal ion binding"/>
    <property type="evidence" value="ECO:0007669"/>
    <property type="project" value="UniProtKB-KW"/>
</dbReference>
<evidence type="ECO:0000256" key="9">
    <source>
        <dbReference type="ARBA" id="ARBA00023014"/>
    </source>
</evidence>
<dbReference type="RefSeq" id="WP_085092080.1">
    <property type="nucleotide sequence ID" value="NZ_FXAK01000010.1"/>
</dbReference>
<dbReference type="PANTHER" id="PTHR42917">
    <property type="entry name" value="2,4-DIENOYL-COA REDUCTASE"/>
    <property type="match status" value="1"/>
</dbReference>
<keyword evidence="4" id="KW-0285">Flavoprotein</keyword>
<evidence type="ECO:0000256" key="1">
    <source>
        <dbReference type="ARBA" id="ARBA00001917"/>
    </source>
</evidence>
<evidence type="ECO:0000256" key="8">
    <source>
        <dbReference type="ARBA" id="ARBA00023004"/>
    </source>
</evidence>
<dbReference type="CDD" id="cd02930">
    <property type="entry name" value="DCR_FMN"/>
    <property type="match status" value="1"/>
</dbReference>
<evidence type="ECO:0000256" key="5">
    <source>
        <dbReference type="ARBA" id="ARBA00022643"/>
    </source>
</evidence>
<dbReference type="InterPro" id="IPR036188">
    <property type="entry name" value="FAD/NAD-bd_sf"/>
</dbReference>
<dbReference type="GO" id="GO:0010181">
    <property type="term" value="F:FMN binding"/>
    <property type="evidence" value="ECO:0007669"/>
    <property type="project" value="InterPro"/>
</dbReference>
<dbReference type="InterPro" id="IPR001155">
    <property type="entry name" value="OxRdtase_FMN_N"/>
</dbReference>
<dbReference type="OrthoDB" id="9804454at2"/>
<dbReference type="InterPro" id="IPR013785">
    <property type="entry name" value="Aldolase_TIM"/>
</dbReference>
<dbReference type="FunFam" id="3.20.20.70:FF:000082">
    <property type="entry name" value="NADPH-dependent 2,4-dienoyl-CoA reductase"/>
    <property type="match status" value="1"/>
</dbReference>
<evidence type="ECO:0000259" key="10">
    <source>
        <dbReference type="Pfam" id="PF00724"/>
    </source>
</evidence>
<comment type="similarity">
    <text evidence="3">In the N-terminal section; belongs to the NADH:flavin oxidoreductase/NADH oxidase family.</text>
</comment>
<evidence type="ECO:0000256" key="7">
    <source>
        <dbReference type="ARBA" id="ARBA00023002"/>
    </source>
</evidence>
<evidence type="ECO:0000259" key="11">
    <source>
        <dbReference type="Pfam" id="PF07992"/>
    </source>
</evidence>
<dbReference type="SUPFAM" id="SSF51905">
    <property type="entry name" value="FAD/NAD(P)-binding domain"/>
    <property type="match status" value="1"/>
</dbReference>
<dbReference type="AlphaFoldDB" id="A0A1X7HRH1"/>